<reference evidence="1" key="1">
    <citation type="journal article" date="2014" name="Front. Microbiol.">
        <title>High frequency of phylogenetically diverse reductive dehalogenase-homologous genes in deep subseafloor sedimentary metagenomes.</title>
        <authorList>
            <person name="Kawai M."/>
            <person name="Futagami T."/>
            <person name="Toyoda A."/>
            <person name="Takaki Y."/>
            <person name="Nishi S."/>
            <person name="Hori S."/>
            <person name="Arai W."/>
            <person name="Tsubouchi T."/>
            <person name="Morono Y."/>
            <person name="Uchiyama I."/>
            <person name="Ito T."/>
            <person name="Fujiyama A."/>
            <person name="Inagaki F."/>
            <person name="Takami H."/>
        </authorList>
    </citation>
    <scope>NUCLEOTIDE SEQUENCE</scope>
    <source>
        <strain evidence="1">Expedition CK06-06</strain>
    </source>
</reference>
<accession>X0T4T4</accession>
<evidence type="ECO:0000313" key="1">
    <source>
        <dbReference type="EMBL" id="GAF83192.1"/>
    </source>
</evidence>
<dbReference type="Pfam" id="PF13671">
    <property type="entry name" value="AAA_33"/>
    <property type="match status" value="1"/>
</dbReference>
<dbReference type="AlphaFoldDB" id="X0T4T4"/>
<sequence>MTETKVISDAEQLLESLDKLPEPVVKPAFIVASGLPGTGKSYFCRRLAERIPVIILESDAMRKTLFSSPAYSAMESARLFQAIHHLIEQLLKKGVSVILDATNLAEKNRERLYHIAYQLNAKLILVRIEAPPEVVQERLRNRAEGTVSEEDHSEADWAVFQKMRTSVQKINRNHFAVDTSRDIAPVLNKIVREVNR</sequence>
<dbReference type="PANTHER" id="PTHR43883">
    <property type="entry name" value="SLR0207 PROTEIN"/>
    <property type="match status" value="1"/>
</dbReference>
<dbReference type="PANTHER" id="PTHR43883:SF1">
    <property type="entry name" value="GLUCONOKINASE"/>
    <property type="match status" value="1"/>
</dbReference>
<dbReference type="InterPro" id="IPR052732">
    <property type="entry name" value="Cell-binding_unc_protein"/>
</dbReference>
<gene>
    <name evidence="1" type="ORF">S01H1_14330</name>
</gene>
<dbReference type="EMBL" id="BARS01007444">
    <property type="protein sequence ID" value="GAF83192.1"/>
    <property type="molecule type" value="Genomic_DNA"/>
</dbReference>
<protein>
    <recommendedName>
        <fullName evidence="2">ATP-binding protein</fullName>
    </recommendedName>
</protein>
<comment type="caution">
    <text evidence="1">The sequence shown here is derived from an EMBL/GenBank/DDBJ whole genome shotgun (WGS) entry which is preliminary data.</text>
</comment>
<organism evidence="1">
    <name type="scientific">marine sediment metagenome</name>
    <dbReference type="NCBI Taxonomy" id="412755"/>
    <lineage>
        <taxon>unclassified sequences</taxon>
        <taxon>metagenomes</taxon>
        <taxon>ecological metagenomes</taxon>
    </lineage>
</organism>
<dbReference type="SUPFAM" id="SSF52540">
    <property type="entry name" value="P-loop containing nucleoside triphosphate hydrolases"/>
    <property type="match status" value="1"/>
</dbReference>
<evidence type="ECO:0008006" key="2">
    <source>
        <dbReference type="Google" id="ProtNLM"/>
    </source>
</evidence>
<proteinExistence type="predicted"/>
<name>X0T4T4_9ZZZZ</name>
<dbReference type="InterPro" id="IPR027417">
    <property type="entry name" value="P-loop_NTPase"/>
</dbReference>
<dbReference type="Gene3D" id="3.40.50.300">
    <property type="entry name" value="P-loop containing nucleotide triphosphate hydrolases"/>
    <property type="match status" value="1"/>
</dbReference>